<gene>
    <name evidence="1" type="ORF">OXU80_06760</name>
</gene>
<name>A0ACD4NSL7_9HYPH</name>
<proteinExistence type="predicted"/>
<reference evidence="1" key="1">
    <citation type="submission" date="2022-11" db="EMBL/GenBank/DDBJ databases">
        <title>beta-Carotene-producing bacterium, Jeongeuplla avenae sp. nov., alleviates the salt stress of Arabidopsis seedlings.</title>
        <authorList>
            <person name="Jiang L."/>
            <person name="Lee J."/>
        </authorList>
    </citation>
    <scope>NUCLEOTIDE SEQUENCE</scope>
    <source>
        <strain evidence="1">DY_R2A_6</strain>
    </source>
</reference>
<evidence type="ECO:0000313" key="1">
    <source>
        <dbReference type="EMBL" id="WAJ29909.1"/>
    </source>
</evidence>
<keyword evidence="2" id="KW-1185">Reference proteome</keyword>
<sequence length="284" mass="29642">MARALPHPGPPVLPRREVVAARLRPVEGVLRPGEVVMDGVARLMAEAGCVGGVLRLSGGHLAPFRYVLPAPSDDGVHAAWYSETHAPDAGGRIAEATAIVGARDGAPFLHCHGRWDTGEATERMGHMLPFDCTVAEPITVTGLGSAAVLFEGLPDEETAFTLFTPRADGAEEGAGRRGLFLRLRPNEDVCGAVEAAAAEAGLRNAEVLGIGSINEVVFEDGRRVSCHATEIAIENGRIGAGRARLDVSVVDIAGTVHRGRLVQGDNPVGVTFELVIAGSEETGS</sequence>
<protein>
    <submittedName>
        <fullName evidence="1">DUF296 domain-containing protein</fullName>
    </submittedName>
</protein>
<dbReference type="EMBL" id="CP113520">
    <property type="protein sequence ID" value="WAJ29909.1"/>
    <property type="molecule type" value="Genomic_DNA"/>
</dbReference>
<organism evidence="1 2">
    <name type="scientific">Antarcticirhabdus aurantiaca</name>
    <dbReference type="NCBI Taxonomy" id="2606717"/>
    <lineage>
        <taxon>Bacteria</taxon>
        <taxon>Pseudomonadati</taxon>
        <taxon>Pseudomonadota</taxon>
        <taxon>Alphaproteobacteria</taxon>
        <taxon>Hyphomicrobiales</taxon>
        <taxon>Aurantimonadaceae</taxon>
        <taxon>Antarcticirhabdus</taxon>
    </lineage>
</organism>
<evidence type="ECO:0000313" key="2">
    <source>
        <dbReference type="Proteomes" id="UP001163223"/>
    </source>
</evidence>
<accession>A0ACD4NSL7</accession>
<dbReference type="Proteomes" id="UP001163223">
    <property type="component" value="Chromosome"/>
</dbReference>